<proteinExistence type="predicted"/>
<gene>
    <name evidence="1" type="ORF">GCM10022214_77950</name>
</gene>
<comment type="caution">
    <text evidence="1">The sequence shown here is derived from an EMBL/GenBank/DDBJ whole genome shotgun (WGS) entry which is preliminary data.</text>
</comment>
<dbReference type="EMBL" id="BAAAZG010000061">
    <property type="protein sequence ID" value="GAA4100915.1"/>
    <property type="molecule type" value="Genomic_DNA"/>
</dbReference>
<protein>
    <submittedName>
        <fullName evidence="1">Uncharacterized protein</fullName>
    </submittedName>
</protein>
<accession>A0ABP7X008</accession>
<dbReference type="RefSeq" id="WP_344957662.1">
    <property type="nucleotide sequence ID" value="NZ_BAAAZG010000061.1"/>
</dbReference>
<keyword evidence="2" id="KW-1185">Reference proteome</keyword>
<evidence type="ECO:0000313" key="1">
    <source>
        <dbReference type="EMBL" id="GAA4100915.1"/>
    </source>
</evidence>
<sequence>MPDKLTLPIPTRLTASFVVAAPQQLPEDLTRLATVLHSDDAPHGVDLVPYVDVRSVDVPPMPTLAHLFSCPDCDRTDPALAHRISTSDTYIHVSCCGGASWPPSHVPLAAAVAEAQAIHTGGIPIDADNAVMLAAEYMPYPLTEPSDFHVAGWTIITYTSHSTGLRLQTSGLVRLGLPELRIDEVPQPLAGAWGRVLDGLAQSLLSQQWTAVNLGQASWELDAETTITTADIEAAVGSRHHHSDASVTVRLHQDGSDEPVLTVGPPDGASGAAAQQWHRRIVQRLGLPTDHRT</sequence>
<organism evidence="1 2">
    <name type="scientific">Actinomadura miaoliensis</name>
    <dbReference type="NCBI Taxonomy" id="430685"/>
    <lineage>
        <taxon>Bacteria</taxon>
        <taxon>Bacillati</taxon>
        <taxon>Actinomycetota</taxon>
        <taxon>Actinomycetes</taxon>
        <taxon>Streptosporangiales</taxon>
        <taxon>Thermomonosporaceae</taxon>
        <taxon>Actinomadura</taxon>
    </lineage>
</organism>
<reference evidence="2" key="1">
    <citation type="journal article" date="2019" name="Int. J. Syst. Evol. Microbiol.">
        <title>The Global Catalogue of Microorganisms (GCM) 10K type strain sequencing project: providing services to taxonomists for standard genome sequencing and annotation.</title>
        <authorList>
            <consortium name="The Broad Institute Genomics Platform"/>
            <consortium name="The Broad Institute Genome Sequencing Center for Infectious Disease"/>
            <person name="Wu L."/>
            <person name="Ma J."/>
        </authorList>
    </citation>
    <scope>NUCLEOTIDE SEQUENCE [LARGE SCALE GENOMIC DNA]</scope>
    <source>
        <strain evidence="2">JCM 16702</strain>
    </source>
</reference>
<evidence type="ECO:0000313" key="2">
    <source>
        <dbReference type="Proteomes" id="UP001500683"/>
    </source>
</evidence>
<name>A0ABP7X008_9ACTN</name>
<dbReference type="Proteomes" id="UP001500683">
    <property type="component" value="Unassembled WGS sequence"/>
</dbReference>